<organism evidence="1 3">
    <name type="scientific">Prunus armeniaca</name>
    <name type="common">Apricot</name>
    <name type="synonym">Armeniaca vulgaris</name>
    <dbReference type="NCBI Taxonomy" id="36596"/>
    <lineage>
        <taxon>Eukaryota</taxon>
        <taxon>Viridiplantae</taxon>
        <taxon>Streptophyta</taxon>
        <taxon>Embryophyta</taxon>
        <taxon>Tracheophyta</taxon>
        <taxon>Spermatophyta</taxon>
        <taxon>Magnoliopsida</taxon>
        <taxon>eudicotyledons</taxon>
        <taxon>Gunneridae</taxon>
        <taxon>Pentapetalae</taxon>
        <taxon>rosids</taxon>
        <taxon>fabids</taxon>
        <taxon>Rosales</taxon>
        <taxon>Rosaceae</taxon>
        <taxon>Amygdaloideae</taxon>
        <taxon>Amygdaleae</taxon>
        <taxon>Prunus</taxon>
    </lineage>
</organism>
<reference evidence="4" key="1">
    <citation type="journal article" date="2020" name="Genome Biol.">
        <title>Gamete binning: chromosome-level and haplotype-resolved genome assembly enabled by high-throughput single-cell sequencing of gamete genomes.</title>
        <authorList>
            <person name="Campoy J.A."/>
            <person name="Sun H."/>
            <person name="Goel M."/>
            <person name="Jiao W.-B."/>
            <person name="Folz-Donahue K."/>
            <person name="Wang N."/>
            <person name="Rubio M."/>
            <person name="Liu C."/>
            <person name="Kukat C."/>
            <person name="Ruiz D."/>
            <person name="Huettel B."/>
            <person name="Schneeberger K."/>
        </authorList>
    </citation>
    <scope>NUCLEOTIDE SEQUENCE [LARGE SCALE GENOMIC DNA]</scope>
    <source>
        <strain evidence="4">cv. Rojo Pasion</strain>
    </source>
</reference>
<reference evidence="1 3" key="2">
    <citation type="submission" date="2020-05" db="EMBL/GenBank/DDBJ databases">
        <authorList>
            <person name="Campoy J."/>
            <person name="Schneeberger K."/>
            <person name="Spophaly S."/>
        </authorList>
    </citation>
    <scope>NUCLEOTIDE SEQUENCE [LARGE SCALE GENOMIC DNA]</scope>
    <source>
        <strain evidence="1">PruArmRojPasFocal</strain>
    </source>
</reference>
<keyword evidence="4" id="KW-1185">Reference proteome</keyword>
<sequence length="93" mass="10850">MLSDNKVTPEMRDEDLKALQGPPNFVQRYAVFTSTTGQGKNPHDYLANGCPYIVETDNIVLRFRYKMNRQQGTLDADMKTLKTYRQLCRQYIK</sequence>
<evidence type="ECO:0000313" key="3">
    <source>
        <dbReference type="Proteomes" id="UP000507222"/>
    </source>
</evidence>
<gene>
    <name evidence="1" type="ORF">CURHAP_LOCUS23790</name>
    <name evidence="2" type="ORF">ORAREDHAP_LOCUS23407</name>
</gene>
<dbReference type="Proteomes" id="UP000507222">
    <property type="component" value="Unassembled WGS sequence"/>
</dbReference>
<proteinExistence type="predicted"/>
<protein>
    <submittedName>
        <fullName evidence="1">Uncharacterized protein</fullName>
    </submittedName>
</protein>
<dbReference type="EMBL" id="CAEKDK010000003">
    <property type="protein sequence ID" value="CAB4275013.1"/>
    <property type="molecule type" value="Genomic_DNA"/>
</dbReference>
<evidence type="ECO:0000313" key="2">
    <source>
        <dbReference type="EMBL" id="CAB4305396.1"/>
    </source>
</evidence>
<name>A0A6J5UFQ8_PRUAR</name>
<evidence type="ECO:0000313" key="1">
    <source>
        <dbReference type="EMBL" id="CAB4275013.1"/>
    </source>
</evidence>
<dbReference type="EMBL" id="CAEKKB010000003">
    <property type="protein sequence ID" value="CAB4305396.1"/>
    <property type="molecule type" value="Genomic_DNA"/>
</dbReference>
<dbReference type="AlphaFoldDB" id="A0A6J5UFQ8"/>
<evidence type="ECO:0000313" key="4">
    <source>
        <dbReference type="Proteomes" id="UP000507245"/>
    </source>
</evidence>
<accession>A0A6J5UFQ8</accession>
<dbReference type="Proteomes" id="UP000507245">
    <property type="component" value="Unassembled WGS sequence"/>
</dbReference>